<dbReference type="GO" id="GO:0008270">
    <property type="term" value="F:zinc ion binding"/>
    <property type="evidence" value="ECO:0007669"/>
    <property type="project" value="UniProtKB-KW"/>
</dbReference>
<name>A0AAD8N353_9APIA</name>
<keyword evidence="7" id="KW-1185">Reference proteome</keyword>
<dbReference type="EMBL" id="JAUIZM010000003">
    <property type="protein sequence ID" value="KAK1393153.1"/>
    <property type="molecule type" value="Genomic_DNA"/>
</dbReference>
<dbReference type="PROSITE" id="PS50089">
    <property type="entry name" value="ZF_RING_2"/>
    <property type="match status" value="1"/>
</dbReference>
<dbReference type="PIRSF" id="PIRSF036836">
    <property type="entry name" value="RNase_bind_SBP1"/>
    <property type="match status" value="1"/>
</dbReference>
<evidence type="ECO:0000313" key="7">
    <source>
        <dbReference type="Proteomes" id="UP001237642"/>
    </source>
</evidence>
<evidence type="ECO:0000259" key="5">
    <source>
        <dbReference type="PROSITE" id="PS50089"/>
    </source>
</evidence>
<dbReference type="Proteomes" id="UP001237642">
    <property type="component" value="Unassembled WGS sequence"/>
</dbReference>
<accession>A0AAD8N353</accession>
<dbReference type="PANTHER" id="PTHR42647">
    <property type="entry name" value="SBP (S-RIBONUCLEASE BINDING PROTEIN) FAMILY PROTEIN"/>
    <property type="match status" value="1"/>
</dbReference>
<reference evidence="6" key="1">
    <citation type="submission" date="2023-02" db="EMBL/GenBank/DDBJ databases">
        <title>Genome of toxic invasive species Heracleum sosnowskyi carries increased number of genes despite the absence of recent whole-genome duplications.</title>
        <authorList>
            <person name="Schelkunov M."/>
            <person name="Shtratnikova V."/>
            <person name="Makarenko M."/>
            <person name="Klepikova A."/>
            <person name="Omelchenko D."/>
            <person name="Novikova G."/>
            <person name="Obukhova E."/>
            <person name="Bogdanov V."/>
            <person name="Penin A."/>
            <person name="Logacheva M."/>
        </authorList>
    </citation>
    <scope>NUCLEOTIDE SEQUENCE</scope>
    <source>
        <strain evidence="6">Hsosn_3</strain>
        <tissue evidence="6">Leaf</tissue>
    </source>
</reference>
<reference evidence="6" key="2">
    <citation type="submission" date="2023-05" db="EMBL/GenBank/DDBJ databases">
        <authorList>
            <person name="Schelkunov M.I."/>
        </authorList>
    </citation>
    <scope>NUCLEOTIDE SEQUENCE</scope>
    <source>
        <strain evidence="6">Hsosn_3</strain>
        <tissue evidence="6">Leaf</tissue>
    </source>
</reference>
<evidence type="ECO:0000256" key="4">
    <source>
        <dbReference type="PROSITE-ProRule" id="PRU00175"/>
    </source>
</evidence>
<dbReference type="InterPro" id="IPR001841">
    <property type="entry name" value="Znf_RING"/>
</dbReference>
<evidence type="ECO:0000256" key="3">
    <source>
        <dbReference type="ARBA" id="ARBA00022833"/>
    </source>
</evidence>
<evidence type="ECO:0000256" key="1">
    <source>
        <dbReference type="ARBA" id="ARBA00022723"/>
    </source>
</evidence>
<dbReference type="AlphaFoldDB" id="A0AAD8N353"/>
<comment type="caution">
    <text evidence="6">The sequence shown here is derived from an EMBL/GenBank/DDBJ whole genome shotgun (WGS) entry which is preliminary data.</text>
</comment>
<dbReference type="InterPro" id="IPR013083">
    <property type="entry name" value="Znf_RING/FYVE/PHD"/>
</dbReference>
<evidence type="ECO:0000313" key="6">
    <source>
        <dbReference type="EMBL" id="KAK1393153.1"/>
    </source>
</evidence>
<evidence type="ECO:0000256" key="2">
    <source>
        <dbReference type="ARBA" id="ARBA00022771"/>
    </source>
</evidence>
<keyword evidence="3" id="KW-0862">Zinc</keyword>
<organism evidence="6 7">
    <name type="scientific">Heracleum sosnowskyi</name>
    <dbReference type="NCBI Taxonomy" id="360622"/>
    <lineage>
        <taxon>Eukaryota</taxon>
        <taxon>Viridiplantae</taxon>
        <taxon>Streptophyta</taxon>
        <taxon>Embryophyta</taxon>
        <taxon>Tracheophyta</taxon>
        <taxon>Spermatophyta</taxon>
        <taxon>Magnoliopsida</taxon>
        <taxon>eudicotyledons</taxon>
        <taxon>Gunneridae</taxon>
        <taxon>Pentapetalae</taxon>
        <taxon>asterids</taxon>
        <taxon>campanulids</taxon>
        <taxon>Apiales</taxon>
        <taxon>Apiaceae</taxon>
        <taxon>Apioideae</taxon>
        <taxon>apioid superclade</taxon>
        <taxon>Tordylieae</taxon>
        <taxon>Tordyliinae</taxon>
        <taxon>Heracleum</taxon>
    </lineage>
</organism>
<protein>
    <submittedName>
        <fullName evidence="6">SKIP interacting protein 31</fullName>
    </submittedName>
</protein>
<sequence length="182" mass="20566">MLPYQQLEIDNFIAQHVVKIRSEMEEHRKANRRRITAAVEDVIVNKLRAKEEEVDRMVKLNQALHEKVKCLSMENQIWRDLAQSNEATVTTLRTNIEQVTRHRARGADNAQSCCSSNNGGEEEDNNVNNGGNWCRKCGKEESCVLLLPCRHLCVCTKCGLGLNICPVCKSTKNASLVVNNKC</sequence>
<proteinExistence type="predicted"/>
<feature type="domain" description="RING-type" evidence="5">
    <location>
        <begin position="134"/>
        <end position="169"/>
    </location>
</feature>
<dbReference type="GO" id="GO:0043067">
    <property type="term" value="P:regulation of programmed cell death"/>
    <property type="evidence" value="ECO:0007669"/>
    <property type="project" value="TreeGrafter"/>
</dbReference>
<keyword evidence="2 4" id="KW-0863">Zinc-finger</keyword>
<dbReference type="PANTHER" id="PTHR42647:SF12">
    <property type="entry name" value="BOI-RELATED E3 UBIQUITIN-PROTEIN LIGASE 2-RELATED"/>
    <property type="match status" value="1"/>
</dbReference>
<dbReference type="CDD" id="cd16649">
    <property type="entry name" value="mRING-HC-C3HC5_CGRF1-like"/>
    <property type="match status" value="1"/>
</dbReference>
<gene>
    <name evidence="6" type="ORF">POM88_012209</name>
</gene>
<dbReference type="Gene3D" id="3.30.40.10">
    <property type="entry name" value="Zinc/RING finger domain, C3HC4 (zinc finger)"/>
    <property type="match status" value="1"/>
</dbReference>
<keyword evidence="1" id="KW-0479">Metal-binding</keyword>
<dbReference type="GO" id="GO:0004842">
    <property type="term" value="F:ubiquitin-protein transferase activity"/>
    <property type="evidence" value="ECO:0007669"/>
    <property type="project" value="TreeGrafter"/>
</dbReference>
<dbReference type="Pfam" id="PF13920">
    <property type="entry name" value="zf-C3HC4_3"/>
    <property type="match status" value="1"/>
</dbReference>